<sequence>MKRSAEQAEPKVPWALSKVVEALRPLGYATVSGPPGYDVDLLRGDLCEKLREAAHAGEILMVYYTGHGVVRARDFYHLVLHDTQKDVYCSAVNAAEIPVLVTRYQGDNLAAEQPKVLLILDCCFAGTGATEIVSQALRGVGSENLWILASASGLEFAQQGVFAQWFTEALHKPPPLGCSAPWLPVNLLADAINAAHPSARQVVHYHPPATGDTVTPPFIPNPLYQEGVAGLTTAEQHWLSRLRGTPDTSTTGFYLTGRTGRVKAAQDLVRWLTHDPKARGLAVVTGRAGTGKSALLSLPTLLCRPGGRSFFEGAKLDRLITRTAEALPEETRLVAVHARGLNGDQVAHAIAVELGRESETVSTLLEDLKAHPDPTGAIVVVDAVDETAHTDTLSQALLQPLARSLKVVVACRSNKQAQVGPSDLTIDLDAPEYEDPEALTDYVRELLIGSRESGISTPYPDDAATAQVAEEIAKRATEVSADGSMTQSFLTAQLMARTIRGRFERVDTTDTAWRRLLPADLGEAFEEDLRGLGGRAASTRPLLEALAWARGPGMPWEKLWVPVAQALADRRHVGLEDSRPPITDDDVSWLLEHAGAYIVEDLGPGENSVFRLFHHALVTHLRREPQNDCLSPAPQWRGHEAGVEQAVTNALMDTVPQDVAGHRDWLSAHLYLRTYLAQHAATAGPDVFARLIEENGFLAVADPVTLTPVLTNPDMLASASSLARVARTYRRARPLLTSNPRANAAYLEEAAMALARGAYTREDYSVRPWYSTLLATIRHDQSTWTLTGHTDKVNAVAFGSRADGNLLLAAASDDGTVRLWNPITNARYKKPLRKHIGSVSTVAFGTTSDGTLYLASAGFQYIRVWKVASQTQIQRIPAHAGRVNSVAFGTARNGRLLLASGGDDGTVGLWKALHGEDYQDPLTGHTGPVNCVAMGTLQGEPILASAGDDGTVRLWNITTGQELRDVLTRVTGPVNAVAFVAYQDRLLLASAGEDGAVYIDDARTGEQFCEPVVDHHGAGRSLDLDTSSDSELHLYAADSDPSGKVHVWRLPSGIPACPPLAGHGLAVRSVAAVVGSGSRPLVAPRPAGTDRRVLYRHWPRHHHCCVRPVGRGSLRARPWRRRRARVAVGRRRLCGPGAVSPSARRADGNVGHGA</sequence>
<dbReference type="Pfam" id="PF00400">
    <property type="entry name" value="WD40"/>
    <property type="match status" value="3"/>
</dbReference>
<dbReference type="PROSITE" id="PS50294">
    <property type="entry name" value="WD_REPEATS_REGION"/>
    <property type="match status" value="2"/>
</dbReference>
<feature type="repeat" description="WD" evidence="3">
    <location>
        <begin position="876"/>
        <end position="911"/>
    </location>
</feature>
<name>A0ABQ2Z7E0_9ACTN</name>
<keyword evidence="2" id="KW-0677">Repeat</keyword>
<gene>
    <name evidence="4" type="ORF">GCM10010324_60750</name>
</gene>
<dbReference type="SMART" id="SM00320">
    <property type="entry name" value="WD40"/>
    <property type="match status" value="5"/>
</dbReference>
<dbReference type="EMBL" id="BMUT01000017">
    <property type="protein sequence ID" value="GGY05759.1"/>
    <property type="molecule type" value="Genomic_DNA"/>
</dbReference>
<dbReference type="Gene3D" id="2.130.10.10">
    <property type="entry name" value="YVTN repeat-like/Quinoprotein amine dehydrogenase"/>
    <property type="match status" value="2"/>
</dbReference>
<evidence type="ECO:0000256" key="3">
    <source>
        <dbReference type="PROSITE-ProRule" id="PRU00221"/>
    </source>
</evidence>
<feature type="repeat" description="WD" evidence="3">
    <location>
        <begin position="922"/>
        <end position="965"/>
    </location>
</feature>
<evidence type="ECO:0000313" key="4">
    <source>
        <dbReference type="EMBL" id="GGY05759.1"/>
    </source>
</evidence>
<dbReference type="InterPro" id="IPR015943">
    <property type="entry name" value="WD40/YVTN_repeat-like_dom_sf"/>
</dbReference>
<evidence type="ECO:0000256" key="2">
    <source>
        <dbReference type="ARBA" id="ARBA00022737"/>
    </source>
</evidence>
<dbReference type="InterPro" id="IPR001680">
    <property type="entry name" value="WD40_rpt"/>
</dbReference>
<proteinExistence type="predicted"/>
<reference evidence="5" key="1">
    <citation type="journal article" date="2019" name="Int. J. Syst. Evol. Microbiol.">
        <title>The Global Catalogue of Microorganisms (GCM) 10K type strain sequencing project: providing services to taxonomists for standard genome sequencing and annotation.</title>
        <authorList>
            <consortium name="The Broad Institute Genomics Platform"/>
            <consortium name="The Broad Institute Genome Sequencing Center for Infectious Disease"/>
            <person name="Wu L."/>
            <person name="Ma J."/>
        </authorList>
    </citation>
    <scope>NUCLEOTIDE SEQUENCE [LARGE SCALE GENOMIC DNA]</scope>
    <source>
        <strain evidence="5">JCM 4586</strain>
    </source>
</reference>
<feature type="repeat" description="WD" evidence="3">
    <location>
        <begin position="786"/>
        <end position="821"/>
    </location>
</feature>
<dbReference type="InterPro" id="IPR020472">
    <property type="entry name" value="WD40_PAC1"/>
</dbReference>
<dbReference type="InterPro" id="IPR036322">
    <property type="entry name" value="WD40_repeat_dom_sf"/>
</dbReference>
<dbReference type="PANTHER" id="PTHR19848:SF8">
    <property type="entry name" value="F-BOX AND WD REPEAT DOMAIN CONTAINING 7"/>
    <property type="match status" value="1"/>
</dbReference>
<protein>
    <submittedName>
        <fullName evidence="4">Uncharacterized protein</fullName>
    </submittedName>
</protein>
<dbReference type="RefSeq" id="WP_190024967.1">
    <property type="nucleotide sequence ID" value="NZ_BMUT01000017.1"/>
</dbReference>
<organism evidence="4 5">
    <name type="scientific">Streptomyces hiroshimensis</name>
    <dbReference type="NCBI Taxonomy" id="66424"/>
    <lineage>
        <taxon>Bacteria</taxon>
        <taxon>Bacillati</taxon>
        <taxon>Actinomycetota</taxon>
        <taxon>Actinomycetes</taxon>
        <taxon>Kitasatosporales</taxon>
        <taxon>Streptomycetaceae</taxon>
        <taxon>Streptomyces</taxon>
    </lineage>
</organism>
<keyword evidence="5" id="KW-1185">Reference proteome</keyword>
<dbReference type="InterPro" id="IPR019775">
    <property type="entry name" value="WD40_repeat_CS"/>
</dbReference>
<dbReference type="PANTHER" id="PTHR19848">
    <property type="entry name" value="WD40 REPEAT PROTEIN"/>
    <property type="match status" value="1"/>
</dbReference>
<accession>A0ABQ2Z7E0</accession>
<keyword evidence="1 3" id="KW-0853">WD repeat</keyword>
<dbReference type="Gene3D" id="3.40.50.1460">
    <property type="match status" value="1"/>
</dbReference>
<dbReference type="Proteomes" id="UP000659223">
    <property type="component" value="Unassembled WGS sequence"/>
</dbReference>
<evidence type="ECO:0000256" key="1">
    <source>
        <dbReference type="ARBA" id="ARBA00022574"/>
    </source>
</evidence>
<dbReference type="PRINTS" id="PR00320">
    <property type="entry name" value="GPROTEINBRPT"/>
</dbReference>
<dbReference type="CDD" id="cd00200">
    <property type="entry name" value="WD40"/>
    <property type="match status" value="1"/>
</dbReference>
<evidence type="ECO:0000313" key="5">
    <source>
        <dbReference type="Proteomes" id="UP000659223"/>
    </source>
</evidence>
<comment type="caution">
    <text evidence="4">The sequence shown here is derived from an EMBL/GenBank/DDBJ whole genome shotgun (WGS) entry which is preliminary data.</text>
</comment>
<dbReference type="SUPFAM" id="SSF50978">
    <property type="entry name" value="WD40 repeat-like"/>
    <property type="match status" value="1"/>
</dbReference>
<dbReference type="PROSITE" id="PS50082">
    <property type="entry name" value="WD_REPEATS_2"/>
    <property type="match status" value="3"/>
</dbReference>
<dbReference type="PROSITE" id="PS00678">
    <property type="entry name" value="WD_REPEATS_1"/>
    <property type="match status" value="1"/>
</dbReference>